<dbReference type="EMBL" id="MCFD01000009">
    <property type="protein sequence ID" value="ORX68661.1"/>
    <property type="molecule type" value="Genomic_DNA"/>
</dbReference>
<feature type="compositionally biased region" description="Low complexity" evidence="1">
    <location>
        <begin position="156"/>
        <end position="167"/>
    </location>
</feature>
<dbReference type="RefSeq" id="XP_040742443.1">
    <property type="nucleotide sequence ID" value="XM_040883903.1"/>
</dbReference>
<evidence type="ECO:0000313" key="3">
    <source>
        <dbReference type="Proteomes" id="UP000193922"/>
    </source>
</evidence>
<reference evidence="2 3" key="1">
    <citation type="submission" date="2016-07" db="EMBL/GenBank/DDBJ databases">
        <title>Pervasive Adenine N6-methylation of Active Genes in Fungi.</title>
        <authorList>
            <consortium name="DOE Joint Genome Institute"/>
            <person name="Mondo S.J."/>
            <person name="Dannebaum R.O."/>
            <person name="Kuo R.C."/>
            <person name="Labutti K."/>
            <person name="Haridas S."/>
            <person name="Kuo A."/>
            <person name="Salamov A."/>
            <person name="Ahrendt S.R."/>
            <person name="Lipzen A."/>
            <person name="Sullivan W."/>
            <person name="Andreopoulos W.B."/>
            <person name="Clum A."/>
            <person name="Lindquist E."/>
            <person name="Daum C."/>
            <person name="Ramamoorthy G.K."/>
            <person name="Gryganskyi A."/>
            <person name="Culley D."/>
            <person name="Magnuson J.K."/>
            <person name="James T.Y."/>
            <person name="O'Malley M.A."/>
            <person name="Stajich J.E."/>
            <person name="Spatafora J.W."/>
            <person name="Visel A."/>
            <person name="Grigoriev I.V."/>
        </authorList>
    </citation>
    <scope>NUCLEOTIDE SEQUENCE [LARGE SCALE GENOMIC DNA]</scope>
    <source>
        <strain evidence="2 3">ATCC 12442</strain>
    </source>
</reference>
<sequence length="273" mass="29937">MNNAFANGDVFGNHRPACRCSRGASIATLADDNDGSELPAQPDAWACERGEEWQQQAEDQQRRLATISGWAARRQLAATPVSLVAEITTRRCRWLTRHQRRAATAQAPAGAPLGSSTGLAIDMNMANDDMVMALFNAMSNASAAAQQGATTSQPLQQQRQQGAAGFGASLGLDPHALELLQQGAGSSLGPTAEAGEAQAMDWCFDWSNPVAVAAAAEYIVGVHDTWRHPRVGYQHGLDSNKQQRRWYRWRRRYQQQKCRQDQHARSSKHGWSE</sequence>
<dbReference type="GeneID" id="63800551"/>
<evidence type="ECO:0000313" key="2">
    <source>
        <dbReference type="EMBL" id="ORX68661.1"/>
    </source>
</evidence>
<comment type="caution">
    <text evidence="2">The sequence shown here is derived from an EMBL/GenBank/DDBJ whole genome shotgun (WGS) entry which is preliminary data.</text>
</comment>
<evidence type="ECO:0000256" key="1">
    <source>
        <dbReference type="SAM" id="MobiDB-lite"/>
    </source>
</evidence>
<protein>
    <submittedName>
        <fullName evidence="2">Uncharacterized protein</fullName>
    </submittedName>
</protein>
<accession>A0A1Y1W561</accession>
<dbReference type="Proteomes" id="UP000193922">
    <property type="component" value="Unassembled WGS sequence"/>
</dbReference>
<organism evidence="2 3">
    <name type="scientific">Linderina pennispora</name>
    <dbReference type="NCBI Taxonomy" id="61395"/>
    <lineage>
        <taxon>Eukaryota</taxon>
        <taxon>Fungi</taxon>
        <taxon>Fungi incertae sedis</taxon>
        <taxon>Zoopagomycota</taxon>
        <taxon>Kickxellomycotina</taxon>
        <taxon>Kickxellomycetes</taxon>
        <taxon>Kickxellales</taxon>
        <taxon>Kickxellaceae</taxon>
        <taxon>Linderina</taxon>
    </lineage>
</organism>
<name>A0A1Y1W561_9FUNG</name>
<gene>
    <name evidence="2" type="ORF">DL89DRAFT_181439</name>
</gene>
<keyword evidence="3" id="KW-1185">Reference proteome</keyword>
<proteinExistence type="predicted"/>
<dbReference type="AlphaFoldDB" id="A0A1Y1W561"/>
<feature type="region of interest" description="Disordered" evidence="1">
    <location>
        <begin position="148"/>
        <end position="167"/>
    </location>
</feature>